<evidence type="ECO:0008006" key="4">
    <source>
        <dbReference type="Google" id="ProtNLM"/>
    </source>
</evidence>
<dbReference type="AlphaFoldDB" id="B4R7U7"/>
<evidence type="ECO:0000313" key="3">
    <source>
        <dbReference type="Proteomes" id="UP000001868"/>
    </source>
</evidence>
<evidence type="ECO:0000256" key="1">
    <source>
        <dbReference type="SAM" id="SignalP"/>
    </source>
</evidence>
<name>B4R7U7_PHEZH</name>
<dbReference type="EMBL" id="CP000747">
    <property type="protein sequence ID" value="ACG77480.1"/>
    <property type="molecule type" value="Genomic_DNA"/>
</dbReference>
<reference evidence="2 3" key="1">
    <citation type="journal article" date="2008" name="BMC Genomics">
        <title>Complete genome of Phenylobacterium zucineum - a novel facultative intracellular bacterium isolated from human erythroleukemia cell line K562.</title>
        <authorList>
            <person name="Luo Y."/>
            <person name="Xu X."/>
            <person name="Ding Z."/>
            <person name="Liu Z."/>
            <person name="Zhang B."/>
            <person name="Yan Z."/>
            <person name="Sun J."/>
            <person name="Hu S."/>
            <person name="Hu X."/>
        </authorList>
    </citation>
    <scope>NUCLEOTIDE SEQUENCE [LARGE SCALE GENOMIC DNA]</scope>
    <source>
        <strain evidence="2 3">HLK1</strain>
    </source>
</reference>
<sequence length="180" mass="17444">MSKILPALARLAAAAAAVCAVGGTAHAQTSTTTSTTASMNITQPLQLTKVTDLVFGTIMRPTSGSGNVIIDAQSGNRNVTGNASGVTGGSAATPTRAAFTVSGEAGMNITVTVPGSMTMTRGGADPITVSLNSTMGGGQLSGPTGGTGTAAFGVGGQLAISDSTPPGAYTGTFNVTVAYN</sequence>
<keyword evidence="3" id="KW-1185">Reference proteome</keyword>
<dbReference type="RefSeq" id="WP_012521626.1">
    <property type="nucleotide sequence ID" value="NC_011144.1"/>
</dbReference>
<accession>B4R7U7</accession>
<dbReference type="KEGG" id="pzu:PHZ_c1066"/>
<evidence type="ECO:0000313" key="2">
    <source>
        <dbReference type="EMBL" id="ACG77480.1"/>
    </source>
</evidence>
<proteinExistence type="predicted"/>
<dbReference type="InterPro" id="IPR025514">
    <property type="entry name" value="DUF4402"/>
</dbReference>
<organism evidence="2 3">
    <name type="scientific">Phenylobacterium zucineum (strain HLK1)</name>
    <dbReference type="NCBI Taxonomy" id="450851"/>
    <lineage>
        <taxon>Bacteria</taxon>
        <taxon>Pseudomonadati</taxon>
        <taxon>Pseudomonadota</taxon>
        <taxon>Alphaproteobacteria</taxon>
        <taxon>Caulobacterales</taxon>
        <taxon>Caulobacteraceae</taxon>
        <taxon>Phenylobacterium</taxon>
    </lineage>
</organism>
<dbReference type="OrthoDB" id="7565958at2"/>
<dbReference type="STRING" id="450851.PHZ_c1066"/>
<dbReference type="HOGENOM" id="CLU_124984_1_0_5"/>
<dbReference type="Proteomes" id="UP000001868">
    <property type="component" value="Chromosome"/>
</dbReference>
<feature type="chain" id="PRO_5002821816" description="DUF4402 domain-containing protein" evidence="1">
    <location>
        <begin position="28"/>
        <end position="180"/>
    </location>
</feature>
<keyword evidence="1" id="KW-0732">Signal</keyword>
<gene>
    <name evidence="2" type="ordered locus">PHZ_c1066</name>
</gene>
<feature type="signal peptide" evidence="1">
    <location>
        <begin position="1"/>
        <end position="27"/>
    </location>
</feature>
<dbReference type="Pfam" id="PF14352">
    <property type="entry name" value="DUF4402"/>
    <property type="match status" value="1"/>
</dbReference>
<protein>
    <recommendedName>
        <fullName evidence="4">DUF4402 domain-containing protein</fullName>
    </recommendedName>
</protein>